<evidence type="ECO:0000256" key="2">
    <source>
        <dbReference type="ARBA" id="ARBA00023274"/>
    </source>
</evidence>
<sequence>MESVQLEHENVTELVLVTLRDGVDEGRSFSIDEKDPMTSKELNEEPVRLTSGFEITAYIPGIGHNSQEHSVVLVRGGRVKDLPGVRYHIVRGTLDAVEVKDRQQGRSNQELIIETLGYPDTYFLQRYGRGVHSIIVCPLVPTSSLHHAG</sequence>
<organism evidence="3 4">
    <name type="scientific">Populus tomentosa</name>
    <name type="common">Chinese white poplar</name>
    <dbReference type="NCBI Taxonomy" id="118781"/>
    <lineage>
        <taxon>Eukaryota</taxon>
        <taxon>Viridiplantae</taxon>
        <taxon>Streptophyta</taxon>
        <taxon>Embryophyta</taxon>
        <taxon>Tracheophyta</taxon>
        <taxon>Spermatophyta</taxon>
        <taxon>Magnoliopsida</taxon>
        <taxon>eudicotyledons</taxon>
        <taxon>Gunneridae</taxon>
        <taxon>Pentapetalae</taxon>
        <taxon>rosids</taxon>
        <taxon>fabids</taxon>
        <taxon>Malpighiales</taxon>
        <taxon>Salicaceae</taxon>
        <taxon>Saliceae</taxon>
        <taxon>Populus</taxon>
    </lineage>
</organism>
<dbReference type="Proteomes" id="UP000886885">
    <property type="component" value="Chromosome 14A"/>
</dbReference>
<dbReference type="AlphaFoldDB" id="A0A8X8CDC9"/>
<comment type="caution">
    <text evidence="3">The sequence shown here is derived from an EMBL/GenBank/DDBJ whole genome shotgun (WGS) entry which is preliminary data.</text>
</comment>
<dbReference type="Pfam" id="PF00164">
    <property type="entry name" value="Ribosom_S12_S23"/>
    <property type="match status" value="1"/>
</dbReference>
<dbReference type="GO" id="GO:0005840">
    <property type="term" value="C:ribosome"/>
    <property type="evidence" value="ECO:0007669"/>
    <property type="project" value="UniProtKB-KW"/>
</dbReference>
<proteinExistence type="predicted"/>
<dbReference type="GO" id="GO:0003735">
    <property type="term" value="F:structural constituent of ribosome"/>
    <property type="evidence" value="ECO:0007669"/>
    <property type="project" value="InterPro"/>
</dbReference>
<protein>
    <submittedName>
        <fullName evidence="3">Uncharacterized protein</fullName>
    </submittedName>
</protein>
<dbReference type="GO" id="GO:1990904">
    <property type="term" value="C:ribonucleoprotein complex"/>
    <property type="evidence" value="ECO:0007669"/>
    <property type="project" value="UniProtKB-KW"/>
</dbReference>
<keyword evidence="1" id="KW-0689">Ribosomal protein</keyword>
<dbReference type="GO" id="GO:0006412">
    <property type="term" value="P:translation"/>
    <property type="evidence" value="ECO:0007669"/>
    <property type="project" value="InterPro"/>
</dbReference>
<evidence type="ECO:0000313" key="3">
    <source>
        <dbReference type="EMBL" id="KAG6750275.1"/>
    </source>
</evidence>
<evidence type="ECO:0000313" key="4">
    <source>
        <dbReference type="Proteomes" id="UP000886885"/>
    </source>
</evidence>
<dbReference type="OrthoDB" id="810451at2759"/>
<reference evidence="3" key="1">
    <citation type="journal article" date="2020" name="bioRxiv">
        <title>Hybrid origin of Populus tomentosa Carr. identified through genome sequencing and phylogenomic analysis.</title>
        <authorList>
            <person name="An X."/>
            <person name="Gao K."/>
            <person name="Chen Z."/>
            <person name="Li J."/>
            <person name="Yang X."/>
            <person name="Yang X."/>
            <person name="Zhou J."/>
            <person name="Guo T."/>
            <person name="Zhao T."/>
            <person name="Huang S."/>
            <person name="Miao D."/>
            <person name="Khan W.U."/>
            <person name="Rao P."/>
            <person name="Ye M."/>
            <person name="Lei B."/>
            <person name="Liao W."/>
            <person name="Wang J."/>
            <person name="Ji L."/>
            <person name="Li Y."/>
            <person name="Guo B."/>
            <person name="Mustafa N.S."/>
            <person name="Li S."/>
            <person name="Yun Q."/>
            <person name="Keller S.R."/>
            <person name="Mao J."/>
            <person name="Zhang R."/>
            <person name="Strauss S.H."/>
        </authorList>
    </citation>
    <scope>NUCLEOTIDE SEQUENCE</scope>
    <source>
        <strain evidence="3">GM15</strain>
        <tissue evidence="3">Leaf</tissue>
    </source>
</reference>
<name>A0A8X8CDC9_POPTO</name>
<dbReference type="PANTHER" id="PTHR11652">
    <property type="entry name" value="30S RIBOSOMAL PROTEIN S12 FAMILY MEMBER"/>
    <property type="match status" value="1"/>
</dbReference>
<evidence type="ECO:0000256" key="1">
    <source>
        <dbReference type="ARBA" id="ARBA00022980"/>
    </source>
</evidence>
<accession>A0A8X8CDC9</accession>
<dbReference type="InterPro" id="IPR006032">
    <property type="entry name" value="Ribosomal_uS12"/>
</dbReference>
<keyword evidence="2" id="KW-0687">Ribonucleoprotein</keyword>
<keyword evidence="4" id="KW-1185">Reference proteome</keyword>
<gene>
    <name evidence="3" type="ORF">POTOM_047377</name>
</gene>
<dbReference type="EMBL" id="JAAWWB010000027">
    <property type="protein sequence ID" value="KAG6750275.1"/>
    <property type="molecule type" value="Genomic_DNA"/>
</dbReference>